<dbReference type="EMBL" id="OV725078">
    <property type="protein sequence ID" value="CAH1392844.1"/>
    <property type="molecule type" value="Genomic_DNA"/>
</dbReference>
<accession>A0A9P0E2U9</accession>
<evidence type="ECO:0000313" key="1">
    <source>
        <dbReference type="EMBL" id="CAH1392844.1"/>
    </source>
</evidence>
<gene>
    <name evidence="1" type="ORF">NEZAVI_LOCUS3603</name>
</gene>
<organism evidence="1 2">
    <name type="scientific">Nezara viridula</name>
    <name type="common">Southern green stink bug</name>
    <name type="synonym">Cimex viridulus</name>
    <dbReference type="NCBI Taxonomy" id="85310"/>
    <lineage>
        <taxon>Eukaryota</taxon>
        <taxon>Metazoa</taxon>
        <taxon>Ecdysozoa</taxon>
        <taxon>Arthropoda</taxon>
        <taxon>Hexapoda</taxon>
        <taxon>Insecta</taxon>
        <taxon>Pterygota</taxon>
        <taxon>Neoptera</taxon>
        <taxon>Paraneoptera</taxon>
        <taxon>Hemiptera</taxon>
        <taxon>Heteroptera</taxon>
        <taxon>Panheteroptera</taxon>
        <taxon>Pentatomomorpha</taxon>
        <taxon>Pentatomoidea</taxon>
        <taxon>Pentatomidae</taxon>
        <taxon>Pentatominae</taxon>
        <taxon>Nezara</taxon>
    </lineage>
</organism>
<sequence>MSIQCPSLVLIANCPAFPSSLSLSFSARASSYFLFSSFNSRSGMASTVVSTPEATLGWVPSRNSSFYKTAHTIDEVWTSQFLPSTLQLLRRVLFPLPLYLPRDILFHFFWSVSGPLFEVCYRTSAFSVPSNLARCSSCLCVLLKMAQLAANPSGDWVRAPDRKGMFIIGTPEFFVYEG</sequence>
<reference evidence="1" key="1">
    <citation type="submission" date="2022-01" db="EMBL/GenBank/DDBJ databases">
        <authorList>
            <person name="King R."/>
        </authorList>
    </citation>
    <scope>NUCLEOTIDE SEQUENCE</scope>
</reference>
<evidence type="ECO:0000313" key="2">
    <source>
        <dbReference type="Proteomes" id="UP001152798"/>
    </source>
</evidence>
<dbReference type="AlphaFoldDB" id="A0A9P0E2U9"/>
<dbReference type="Proteomes" id="UP001152798">
    <property type="component" value="Chromosome 2"/>
</dbReference>
<proteinExistence type="predicted"/>
<keyword evidence="2" id="KW-1185">Reference proteome</keyword>
<name>A0A9P0E2U9_NEZVI</name>
<protein>
    <submittedName>
        <fullName evidence="1">Uncharacterized protein</fullName>
    </submittedName>
</protein>